<comment type="caution">
    <text evidence="1">The sequence shown here is derived from an EMBL/GenBank/DDBJ whole genome shotgun (WGS) entry which is preliminary data.</text>
</comment>
<dbReference type="SUPFAM" id="SSF54637">
    <property type="entry name" value="Thioesterase/thiol ester dehydrase-isomerase"/>
    <property type="match status" value="1"/>
</dbReference>
<reference evidence="1 2" key="1">
    <citation type="submission" date="2018-04" db="EMBL/GenBank/DDBJ databases">
        <title>Massilia violaceinigra sp. nov., a novel purple-pigmented bacterium isolated from Tianshan glacier, Xinjiang, China.</title>
        <authorList>
            <person name="Wang H."/>
        </authorList>
    </citation>
    <scope>NUCLEOTIDE SEQUENCE [LARGE SCALE GENOMIC DNA]</scope>
    <source>
        <strain evidence="1 2">B448-2</strain>
    </source>
</reference>
<evidence type="ECO:0000313" key="1">
    <source>
        <dbReference type="EMBL" id="PWF48664.1"/>
    </source>
</evidence>
<dbReference type="EMBL" id="PXWF02000162">
    <property type="protein sequence ID" value="PWF48664.1"/>
    <property type="molecule type" value="Genomic_DNA"/>
</dbReference>
<dbReference type="Pfam" id="PF13279">
    <property type="entry name" value="4HBT_2"/>
    <property type="match status" value="1"/>
</dbReference>
<dbReference type="OrthoDB" id="513711at2"/>
<dbReference type="Proteomes" id="UP000241421">
    <property type="component" value="Unassembled WGS sequence"/>
</dbReference>
<proteinExistence type="predicted"/>
<dbReference type="CDD" id="cd00586">
    <property type="entry name" value="4HBT"/>
    <property type="match status" value="1"/>
</dbReference>
<organism evidence="1 2">
    <name type="scientific">Massilia glaciei</name>
    <dbReference type="NCBI Taxonomy" id="1524097"/>
    <lineage>
        <taxon>Bacteria</taxon>
        <taxon>Pseudomonadati</taxon>
        <taxon>Pseudomonadota</taxon>
        <taxon>Betaproteobacteria</taxon>
        <taxon>Burkholderiales</taxon>
        <taxon>Oxalobacteraceae</taxon>
        <taxon>Telluria group</taxon>
        <taxon>Massilia</taxon>
    </lineage>
</organism>
<evidence type="ECO:0000313" key="2">
    <source>
        <dbReference type="Proteomes" id="UP000241421"/>
    </source>
</evidence>
<dbReference type="InterPro" id="IPR029069">
    <property type="entry name" value="HotDog_dom_sf"/>
</dbReference>
<keyword evidence="2" id="KW-1185">Reference proteome</keyword>
<dbReference type="Gene3D" id="3.10.129.10">
    <property type="entry name" value="Hotdog Thioesterase"/>
    <property type="match status" value="1"/>
</dbReference>
<gene>
    <name evidence="1" type="ORF">C7C56_010665</name>
</gene>
<name>A0A2U2HMB8_9BURK</name>
<protein>
    <submittedName>
        <fullName evidence="1">Acyl-CoA thioesterase</fullName>
    </submittedName>
</protein>
<accession>A0A2U2HMB8</accession>
<dbReference type="AlphaFoldDB" id="A0A2U2HMB8"/>
<dbReference type="RefSeq" id="WP_106757402.1">
    <property type="nucleotide sequence ID" value="NZ_PXWF02000162.1"/>
</dbReference>
<sequence length="166" mass="19070">MHVHATPSDLALARPLSAAIPTGELAPAPRTFTHEMTIYLKDSNAYGNTYFARYFEWQGVCRERWFFECIAPDMLQAEGVFITKRAEQDYVHETFPFQEIRCELNAYAVRKCSFWLEFRFFSGGTLVSVGRQQIVFANHAKQISALPERALSKIRRFEVPRNALAA</sequence>